<keyword evidence="3" id="KW-1185">Reference proteome</keyword>
<sequence length="202" mass="22350">MHNVGCDIRGTPSCHLPKPNIKLNSTPTPKPPPPPPTSYLRLLPPTQPPSAMGNCLKPEIMISGKLSHEEDKTEEAKPLAPSTMLDQVALTGDTNCKKTKKVRFEVQPDSTVYKLTEPTMRSPTMMKGVRVKVVLTQSELKQILNRATIYHHPPPLPPSPPSSSTVDYSLGQTMVKCRRVISRRSSVTCRCSWNPNLHAILE</sequence>
<dbReference type="Proteomes" id="UP000326396">
    <property type="component" value="Linkage Group LG4"/>
</dbReference>
<dbReference type="OrthoDB" id="1304043at2759"/>
<proteinExistence type="predicted"/>
<gene>
    <name evidence="2" type="ORF">E3N88_27681</name>
</gene>
<protein>
    <submittedName>
        <fullName evidence="2">Uncharacterized protein</fullName>
    </submittedName>
</protein>
<feature type="compositionally biased region" description="Pro residues" evidence="1">
    <location>
        <begin position="28"/>
        <end position="37"/>
    </location>
</feature>
<feature type="region of interest" description="Disordered" evidence="1">
    <location>
        <begin position="1"/>
        <end position="38"/>
    </location>
</feature>
<evidence type="ECO:0000256" key="1">
    <source>
        <dbReference type="SAM" id="MobiDB-lite"/>
    </source>
</evidence>
<evidence type="ECO:0000313" key="3">
    <source>
        <dbReference type="Proteomes" id="UP000326396"/>
    </source>
</evidence>
<name>A0A5N6MYF1_9ASTR</name>
<dbReference type="AlphaFoldDB" id="A0A5N6MYF1"/>
<accession>A0A5N6MYF1</accession>
<organism evidence="2 3">
    <name type="scientific">Mikania micrantha</name>
    <name type="common">bitter vine</name>
    <dbReference type="NCBI Taxonomy" id="192012"/>
    <lineage>
        <taxon>Eukaryota</taxon>
        <taxon>Viridiplantae</taxon>
        <taxon>Streptophyta</taxon>
        <taxon>Embryophyta</taxon>
        <taxon>Tracheophyta</taxon>
        <taxon>Spermatophyta</taxon>
        <taxon>Magnoliopsida</taxon>
        <taxon>eudicotyledons</taxon>
        <taxon>Gunneridae</taxon>
        <taxon>Pentapetalae</taxon>
        <taxon>asterids</taxon>
        <taxon>campanulids</taxon>
        <taxon>Asterales</taxon>
        <taxon>Asteraceae</taxon>
        <taxon>Asteroideae</taxon>
        <taxon>Heliantheae alliance</taxon>
        <taxon>Eupatorieae</taxon>
        <taxon>Mikania</taxon>
    </lineage>
</organism>
<reference evidence="2 3" key="1">
    <citation type="submission" date="2019-05" db="EMBL/GenBank/DDBJ databases">
        <title>Mikania micrantha, genome provides insights into the molecular mechanism of rapid growth.</title>
        <authorList>
            <person name="Liu B."/>
        </authorList>
    </citation>
    <scope>NUCLEOTIDE SEQUENCE [LARGE SCALE GENOMIC DNA]</scope>
    <source>
        <strain evidence="2">NLD-2019</strain>
        <tissue evidence="2">Leaf</tissue>
    </source>
</reference>
<evidence type="ECO:0000313" key="2">
    <source>
        <dbReference type="EMBL" id="KAD4179090.1"/>
    </source>
</evidence>
<dbReference type="EMBL" id="SZYD01000014">
    <property type="protein sequence ID" value="KAD4179090.1"/>
    <property type="molecule type" value="Genomic_DNA"/>
</dbReference>
<comment type="caution">
    <text evidence="2">The sequence shown here is derived from an EMBL/GenBank/DDBJ whole genome shotgun (WGS) entry which is preliminary data.</text>
</comment>